<dbReference type="InterPro" id="IPR002347">
    <property type="entry name" value="SDR_fam"/>
</dbReference>
<dbReference type="InterPro" id="IPR057326">
    <property type="entry name" value="KR_dom"/>
</dbReference>
<name>A0A2T0M933_9FLAO</name>
<dbReference type="RefSeq" id="WP_106145309.1">
    <property type="nucleotide sequence ID" value="NZ_PVYX01000002.1"/>
</dbReference>
<dbReference type="OrthoDB" id="9803333at2"/>
<dbReference type="GO" id="GO:0016491">
    <property type="term" value="F:oxidoreductase activity"/>
    <property type="evidence" value="ECO:0007669"/>
    <property type="project" value="UniProtKB-KW"/>
</dbReference>
<dbReference type="PROSITE" id="PS00061">
    <property type="entry name" value="ADH_SHORT"/>
    <property type="match status" value="1"/>
</dbReference>
<accession>A0A2T0M933</accession>
<dbReference type="PANTHER" id="PTHR43477">
    <property type="entry name" value="DIHYDROANTICAPSIN 7-DEHYDROGENASE"/>
    <property type="match status" value="1"/>
</dbReference>
<dbReference type="PRINTS" id="PR00080">
    <property type="entry name" value="SDRFAMILY"/>
</dbReference>
<evidence type="ECO:0000313" key="5">
    <source>
        <dbReference type="Proteomes" id="UP000237640"/>
    </source>
</evidence>
<dbReference type="InterPro" id="IPR036291">
    <property type="entry name" value="NAD(P)-bd_dom_sf"/>
</dbReference>
<dbReference type="SMART" id="SM00822">
    <property type="entry name" value="PKS_KR"/>
    <property type="match status" value="1"/>
</dbReference>
<dbReference type="Proteomes" id="UP000237640">
    <property type="component" value="Unassembled WGS sequence"/>
</dbReference>
<evidence type="ECO:0000256" key="1">
    <source>
        <dbReference type="ARBA" id="ARBA00006484"/>
    </source>
</evidence>
<dbReference type="Gene3D" id="3.40.50.720">
    <property type="entry name" value="NAD(P)-binding Rossmann-like Domain"/>
    <property type="match status" value="1"/>
</dbReference>
<protein>
    <submittedName>
        <fullName evidence="4">NAD(P)-dependent dehydrogenase (Short-subunit alcohol dehydrogenase family)</fullName>
    </submittedName>
</protein>
<dbReference type="InterPro" id="IPR020904">
    <property type="entry name" value="Sc_DH/Rdtase_CS"/>
</dbReference>
<dbReference type="AlphaFoldDB" id="A0A2T0M933"/>
<gene>
    <name evidence="4" type="ORF">CLV81_2379</name>
</gene>
<proteinExistence type="inferred from homology"/>
<organism evidence="4 5">
    <name type="scientific">Flagellimonas meridianipacifica</name>
    <dbReference type="NCBI Taxonomy" id="1080225"/>
    <lineage>
        <taxon>Bacteria</taxon>
        <taxon>Pseudomonadati</taxon>
        <taxon>Bacteroidota</taxon>
        <taxon>Flavobacteriia</taxon>
        <taxon>Flavobacteriales</taxon>
        <taxon>Flavobacteriaceae</taxon>
        <taxon>Flagellimonas</taxon>
    </lineage>
</organism>
<keyword evidence="5" id="KW-1185">Reference proteome</keyword>
<dbReference type="Pfam" id="PF13561">
    <property type="entry name" value="adh_short_C2"/>
    <property type="match status" value="1"/>
</dbReference>
<comment type="similarity">
    <text evidence="1">Belongs to the short-chain dehydrogenases/reductases (SDR) family.</text>
</comment>
<feature type="domain" description="Ketoreductase" evidence="3">
    <location>
        <begin position="8"/>
        <end position="182"/>
    </location>
</feature>
<dbReference type="InterPro" id="IPR051122">
    <property type="entry name" value="SDR_DHRS6-like"/>
</dbReference>
<comment type="caution">
    <text evidence="4">The sequence shown here is derived from an EMBL/GenBank/DDBJ whole genome shotgun (WGS) entry which is preliminary data.</text>
</comment>
<dbReference type="SUPFAM" id="SSF51735">
    <property type="entry name" value="NAD(P)-binding Rossmann-fold domains"/>
    <property type="match status" value="1"/>
</dbReference>
<dbReference type="PRINTS" id="PR00081">
    <property type="entry name" value="GDHRDH"/>
</dbReference>
<dbReference type="CDD" id="cd05233">
    <property type="entry name" value="SDR_c"/>
    <property type="match status" value="1"/>
</dbReference>
<keyword evidence="2" id="KW-0560">Oxidoreductase</keyword>
<evidence type="ECO:0000256" key="2">
    <source>
        <dbReference type="ARBA" id="ARBA00023002"/>
    </source>
</evidence>
<evidence type="ECO:0000259" key="3">
    <source>
        <dbReference type="SMART" id="SM00822"/>
    </source>
</evidence>
<dbReference type="PANTHER" id="PTHR43477:SF1">
    <property type="entry name" value="DIHYDROANTICAPSIN 7-DEHYDROGENASE"/>
    <property type="match status" value="1"/>
</dbReference>
<reference evidence="4 5" key="1">
    <citation type="submission" date="2018-03" db="EMBL/GenBank/DDBJ databases">
        <title>Genomic Encyclopedia of Archaeal and Bacterial Type Strains, Phase II (KMG-II): from individual species to whole genera.</title>
        <authorList>
            <person name="Goeker M."/>
        </authorList>
    </citation>
    <scope>NUCLEOTIDE SEQUENCE [LARGE SCALE GENOMIC DNA]</scope>
    <source>
        <strain evidence="4 5">DSM 25027</strain>
    </source>
</reference>
<evidence type="ECO:0000313" key="4">
    <source>
        <dbReference type="EMBL" id="PRX53985.1"/>
    </source>
</evidence>
<dbReference type="EMBL" id="PVYX01000002">
    <property type="protein sequence ID" value="PRX53985.1"/>
    <property type="molecule type" value="Genomic_DNA"/>
</dbReference>
<dbReference type="FunFam" id="3.40.50.720:FF:000084">
    <property type="entry name" value="Short-chain dehydrogenase reductase"/>
    <property type="match status" value="1"/>
</dbReference>
<dbReference type="NCBIfam" id="NF005559">
    <property type="entry name" value="PRK07231.1"/>
    <property type="match status" value="1"/>
</dbReference>
<sequence length="250" mass="26440">MTKQLNNKIALITGGSSGIGLATAQKFVEQGAQVIIVGRKEEALNTAVSQLGEQSYGIRADISNLSDLDNLYNEVKTKYQKLDILFVNAGVAGFSPIDGTDEAKYDHLFDINVKGAYFTIQKALPLIPEGGSIVLTTSVINGKGLPGTSAYSATKAAVRSFARTLATELAPRGIRINAVSPGHTATPIVTKIEMDEDAMKAMENEVKLKTPLGRMGQPEEIASVATFLASPESSFVTGAEFPADGGYAQI</sequence>